<dbReference type="PANTHER" id="PTHR31121:SF7">
    <property type="entry name" value="MANNOSYLTRANSFERASE KTR4-RELATED"/>
    <property type="match status" value="1"/>
</dbReference>
<comment type="caution">
    <text evidence="6">The sequence shown here is derived from an EMBL/GenBank/DDBJ whole genome shotgun (WGS) entry which is preliminary data.</text>
</comment>
<evidence type="ECO:0000256" key="3">
    <source>
        <dbReference type="ARBA" id="ARBA00022679"/>
    </source>
</evidence>
<evidence type="ECO:0000256" key="2">
    <source>
        <dbReference type="ARBA" id="ARBA00022676"/>
    </source>
</evidence>
<dbReference type="InterPro" id="IPR002685">
    <property type="entry name" value="Glyco_trans_15"/>
</dbReference>
<dbReference type="Gene3D" id="3.90.550.10">
    <property type="entry name" value="Spore Coat Polysaccharide Biosynthesis Protein SpsA, Chain A"/>
    <property type="match status" value="1"/>
</dbReference>
<reference evidence="6 7" key="1">
    <citation type="journal article" date="2024" name="IMA Fungus">
        <title>Apiospora arundinis, a panoply of carbohydrate-active enzymes and secondary metabolites.</title>
        <authorList>
            <person name="Sorensen T."/>
            <person name="Petersen C."/>
            <person name="Muurmann A.T."/>
            <person name="Christiansen J.V."/>
            <person name="Brundto M.L."/>
            <person name="Overgaard C.K."/>
            <person name="Boysen A.T."/>
            <person name="Wollenberg R.D."/>
            <person name="Larsen T.O."/>
            <person name="Sorensen J.L."/>
            <person name="Nielsen K.L."/>
            <person name="Sondergaard T.E."/>
        </authorList>
    </citation>
    <scope>NUCLEOTIDE SEQUENCE [LARGE SCALE GENOMIC DNA]</scope>
    <source>
        <strain evidence="6 7">AAU 773</strain>
    </source>
</reference>
<proteinExistence type="inferred from homology"/>
<keyword evidence="5" id="KW-0472">Membrane</keyword>
<keyword evidence="7" id="KW-1185">Reference proteome</keyword>
<feature type="coiled-coil region" evidence="4">
    <location>
        <begin position="471"/>
        <end position="498"/>
    </location>
</feature>
<dbReference type="EMBL" id="JAPCWZ010000006">
    <property type="protein sequence ID" value="KAK8859073.1"/>
    <property type="molecule type" value="Genomic_DNA"/>
</dbReference>
<accession>A0ABR2I7P0</accession>
<comment type="similarity">
    <text evidence="1">Belongs to the glycosyltransferase 15 family.</text>
</comment>
<name>A0ABR2I7P0_9PEZI</name>
<keyword evidence="2" id="KW-0328">Glycosyltransferase</keyword>
<evidence type="ECO:0000256" key="5">
    <source>
        <dbReference type="SAM" id="Phobius"/>
    </source>
</evidence>
<keyword evidence="3" id="KW-0808">Transferase</keyword>
<gene>
    <name evidence="6" type="ORF">PGQ11_009807</name>
</gene>
<dbReference type="Pfam" id="PF01793">
    <property type="entry name" value="Glyco_transf_15"/>
    <property type="match status" value="1"/>
</dbReference>
<protein>
    <submittedName>
        <fullName evidence="6">Glycosyltransferase family 15 protein</fullName>
    </submittedName>
</protein>
<dbReference type="SUPFAM" id="SSF53448">
    <property type="entry name" value="Nucleotide-diphospho-sugar transferases"/>
    <property type="match status" value="1"/>
</dbReference>
<organism evidence="6 7">
    <name type="scientific">Apiospora arundinis</name>
    <dbReference type="NCBI Taxonomy" id="335852"/>
    <lineage>
        <taxon>Eukaryota</taxon>
        <taxon>Fungi</taxon>
        <taxon>Dikarya</taxon>
        <taxon>Ascomycota</taxon>
        <taxon>Pezizomycotina</taxon>
        <taxon>Sordariomycetes</taxon>
        <taxon>Xylariomycetidae</taxon>
        <taxon>Amphisphaeriales</taxon>
        <taxon>Apiosporaceae</taxon>
        <taxon>Apiospora</taxon>
    </lineage>
</organism>
<evidence type="ECO:0000313" key="6">
    <source>
        <dbReference type="EMBL" id="KAK8859073.1"/>
    </source>
</evidence>
<dbReference type="PANTHER" id="PTHR31121">
    <property type="entry name" value="ALPHA-1,2 MANNOSYLTRANSFERASE KTR1"/>
    <property type="match status" value="1"/>
</dbReference>
<dbReference type="Proteomes" id="UP001390339">
    <property type="component" value="Unassembled WGS sequence"/>
</dbReference>
<keyword evidence="5" id="KW-0812">Transmembrane</keyword>
<keyword evidence="5" id="KW-1133">Transmembrane helix</keyword>
<feature type="transmembrane region" description="Helical" evidence="5">
    <location>
        <begin position="66"/>
        <end position="83"/>
    </location>
</feature>
<evidence type="ECO:0000256" key="1">
    <source>
        <dbReference type="ARBA" id="ARBA00007677"/>
    </source>
</evidence>
<keyword evidence="4" id="KW-0175">Coiled coil</keyword>
<evidence type="ECO:0000313" key="7">
    <source>
        <dbReference type="Proteomes" id="UP001390339"/>
    </source>
</evidence>
<evidence type="ECO:0000256" key="4">
    <source>
        <dbReference type="SAM" id="Coils"/>
    </source>
</evidence>
<sequence>MPRSNDGNGVSRQAQGAFVNGNTYALIDAKSYNNEDAGSLFVGASSATAEGSTIGSSRPRALRRSLATFATLLLVVFMVSYFSRVDPMLPGAASPVIDVEDEPTVFMQPLPDLPNGYHEGHKHLDPLKWLKDNSYINPASLPSRRLLAFQSSRPKAAMVSLVSNSDIVAMVHTITQLEARFNSKKLHRYDWVFFNNEEFSDEFKAAVLNVSSSRCFFERIPKDHWTVPDWIDGTKFAAARQFLESVGAKKTWLESHHHTARWNAGLFALETRLQDYEWYWRVEPGVQYTCNINYDVFRFMRDNNMAYGFNMALLDDARSFPSLWDRTKSFKLSHPNMVHPEADMSWALHTPKDSQGIIRSASTPAGYDILTEEEEYNNCQFYSNFEVGSLEYFRGPEHQAYFEHLDRSGGFYYERFGDAPVHTLSVNMFLPKRRVWYFRDIGYTHAFCQNCPSHVEKLTYGPEQDLKKIRVAELSASLRRHRKQLDEFRKHFERERKAPSLYCGHTIGGLDRDNSRLIPYDSKQKKPFHTCIRLWLGGKWLLKKHGWSRQDEVALGGDGYGGYLVDGLEADLFRQSNTLEDDEPILPIFQQWRPPIDNSESAFSTRLYSWLYFFLMMLVVATMA</sequence>
<dbReference type="InterPro" id="IPR029044">
    <property type="entry name" value="Nucleotide-diphossugar_trans"/>
</dbReference>